<name>A0ABP5J3Y5_9ACTN</name>
<dbReference type="RefSeq" id="WP_231252561.1">
    <property type="nucleotide sequence ID" value="NZ_BAAAMQ010000014.1"/>
</dbReference>
<evidence type="ECO:0000313" key="3">
    <source>
        <dbReference type="Proteomes" id="UP001501161"/>
    </source>
</evidence>
<evidence type="ECO:0000256" key="1">
    <source>
        <dbReference type="SAM" id="Coils"/>
    </source>
</evidence>
<comment type="caution">
    <text evidence="2">The sequence shown here is derived from an EMBL/GenBank/DDBJ whole genome shotgun (WGS) entry which is preliminary data.</text>
</comment>
<protein>
    <recommendedName>
        <fullName evidence="4">Glycosyltransferase subfamily 4-like N-terminal domain-containing protein</fullName>
    </recommendedName>
</protein>
<reference evidence="3" key="1">
    <citation type="journal article" date="2019" name="Int. J. Syst. Evol. Microbiol.">
        <title>The Global Catalogue of Microorganisms (GCM) 10K type strain sequencing project: providing services to taxonomists for standard genome sequencing and annotation.</title>
        <authorList>
            <consortium name="The Broad Institute Genomics Platform"/>
            <consortium name="The Broad Institute Genome Sequencing Center for Infectious Disease"/>
            <person name="Wu L."/>
            <person name="Ma J."/>
        </authorList>
    </citation>
    <scope>NUCLEOTIDE SEQUENCE [LARGE SCALE GENOMIC DNA]</scope>
    <source>
        <strain evidence="3">JCM 13813</strain>
    </source>
</reference>
<dbReference type="Proteomes" id="UP001501161">
    <property type="component" value="Unassembled WGS sequence"/>
</dbReference>
<dbReference type="Gene3D" id="3.40.50.2000">
    <property type="entry name" value="Glycogen Phosphorylase B"/>
    <property type="match status" value="1"/>
</dbReference>
<evidence type="ECO:0008006" key="4">
    <source>
        <dbReference type="Google" id="ProtNLM"/>
    </source>
</evidence>
<dbReference type="EMBL" id="BAAAMQ010000014">
    <property type="protein sequence ID" value="GAA2111737.1"/>
    <property type="molecule type" value="Genomic_DNA"/>
</dbReference>
<feature type="coiled-coil region" evidence="1">
    <location>
        <begin position="357"/>
        <end position="398"/>
    </location>
</feature>
<proteinExistence type="predicted"/>
<sequence>MRIVLANSAFHRVGGSETYLATLAENLLRLGHDVRIYTRVAGDMAMLARRHGIEVIDSVDDLGVAADAVLSQDGIVAYDLAGAWPQVPQAFVCHSSLFDVQQPPLVPGTASAVIVLNDRVRRRVEALNVDLEVVRLKQPIDTQRFSPRSSPAARPTRALVLSTYLDGAQRHVLDESCAAAGVELVSIGIDHVDLAPEALMADVDFVVGKGRAVLEAMACGRPAYLFDSFGGDGWITPDNYPELEADGLTGQLGERGIDADRLRADLAAYDPDWGRLGRELVLRHHDARQHAHAVLDVLAGLGAGHGRPVTLESELARQVQLRWSAEAELFGLRAETRRASARAVTSVEEVELARQETAHARHALAQVTAELDRLRERLADYEQRNRRLRRRLRRLGDDPQAETPGRADD</sequence>
<dbReference type="SUPFAM" id="SSF53756">
    <property type="entry name" value="UDP-Glycosyltransferase/glycogen phosphorylase"/>
    <property type="match status" value="1"/>
</dbReference>
<accession>A0ABP5J3Y5</accession>
<keyword evidence="1" id="KW-0175">Coiled coil</keyword>
<organism evidence="2 3">
    <name type="scientific">Nocardioides furvisabuli</name>
    <dbReference type="NCBI Taxonomy" id="375542"/>
    <lineage>
        <taxon>Bacteria</taxon>
        <taxon>Bacillati</taxon>
        <taxon>Actinomycetota</taxon>
        <taxon>Actinomycetes</taxon>
        <taxon>Propionibacteriales</taxon>
        <taxon>Nocardioidaceae</taxon>
        <taxon>Nocardioides</taxon>
    </lineage>
</organism>
<keyword evidence="3" id="KW-1185">Reference proteome</keyword>
<gene>
    <name evidence="2" type="ORF">GCM10009726_28090</name>
</gene>
<evidence type="ECO:0000313" key="2">
    <source>
        <dbReference type="EMBL" id="GAA2111737.1"/>
    </source>
</evidence>